<dbReference type="EMBL" id="LGRX02014622">
    <property type="protein sequence ID" value="KAK3264325.1"/>
    <property type="molecule type" value="Genomic_DNA"/>
</dbReference>
<reference evidence="3 4" key="1">
    <citation type="journal article" date="2015" name="Genome Biol. Evol.">
        <title>Comparative Genomics of a Bacterivorous Green Alga Reveals Evolutionary Causalities and Consequences of Phago-Mixotrophic Mode of Nutrition.</title>
        <authorList>
            <person name="Burns J.A."/>
            <person name="Paasch A."/>
            <person name="Narechania A."/>
            <person name="Kim E."/>
        </authorList>
    </citation>
    <scope>NUCLEOTIDE SEQUENCE [LARGE SCALE GENOMIC DNA]</scope>
    <source>
        <strain evidence="3 4">PLY_AMNH</strain>
    </source>
</reference>
<dbReference type="Proteomes" id="UP001190700">
    <property type="component" value="Unassembled WGS sequence"/>
</dbReference>
<evidence type="ECO:0000256" key="2">
    <source>
        <dbReference type="SAM" id="SignalP"/>
    </source>
</evidence>
<protein>
    <submittedName>
        <fullName evidence="3">Uncharacterized protein</fullName>
    </submittedName>
</protein>
<sequence length="148" mass="16097">MLWLQALELVAVLAQGRVVRAALAAMLWSQGDVALAEAYWEVACDDSRVDARLLGSENAGCRSFRDPSFLRDTLHWPPSLIKAHIDFLAGLPPPSRPSAETSEDASDPGEGQISRDPRAGSEAAARVIRQLRLRSLSPSWTALLDPPK</sequence>
<feature type="region of interest" description="Disordered" evidence="1">
    <location>
        <begin position="91"/>
        <end position="123"/>
    </location>
</feature>
<proteinExistence type="predicted"/>
<organism evidence="3 4">
    <name type="scientific">Cymbomonas tetramitiformis</name>
    <dbReference type="NCBI Taxonomy" id="36881"/>
    <lineage>
        <taxon>Eukaryota</taxon>
        <taxon>Viridiplantae</taxon>
        <taxon>Chlorophyta</taxon>
        <taxon>Pyramimonadophyceae</taxon>
        <taxon>Pyramimonadales</taxon>
        <taxon>Pyramimonadaceae</taxon>
        <taxon>Cymbomonas</taxon>
    </lineage>
</organism>
<dbReference type="AlphaFoldDB" id="A0AAE0FR36"/>
<accession>A0AAE0FR36</accession>
<keyword evidence="4" id="KW-1185">Reference proteome</keyword>
<feature type="chain" id="PRO_5042157895" evidence="2">
    <location>
        <begin position="22"/>
        <end position="148"/>
    </location>
</feature>
<keyword evidence="2" id="KW-0732">Signal</keyword>
<evidence type="ECO:0000313" key="4">
    <source>
        <dbReference type="Proteomes" id="UP001190700"/>
    </source>
</evidence>
<name>A0AAE0FR36_9CHLO</name>
<feature type="signal peptide" evidence="2">
    <location>
        <begin position="1"/>
        <end position="21"/>
    </location>
</feature>
<comment type="caution">
    <text evidence="3">The sequence shown here is derived from an EMBL/GenBank/DDBJ whole genome shotgun (WGS) entry which is preliminary data.</text>
</comment>
<evidence type="ECO:0000256" key="1">
    <source>
        <dbReference type="SAM" id="MobiDB-lite"/>
    </source>
</evidence>
<evidence type="ECO:0000313" key="3">
    <source>
        <dbReference type="EMBL" id="KAK3264325.1"/>
    </source>
</evidence>
<gene>
    <name evidence="3" type="ORF">CYMTET_26928</name>
</gene>